<sequence length="107" mass="13232">MKIFLVAIMLFTFGVAYDDYRNDDTIILVPKKKHYKKDRYSYYNDDRRQSFYDDEYNGDINSRFDTYIVIKEPFRDSGYKRRDYLRDFRDSGDYELRDEPEMVIKIR</sequence>
<keyword evidence="3" id="KW-1185">Reference proteome</keyword>
<organism evidence="2 3">
    <name type="scientific">Campylobacter gastrosuis</name>
    <dbReference type="NCBI Taxonomy" id="2974576"/>
    <lineage>
        <taxon>Bacteria</taxon>
        <taxon>Pseudomonadati</taxon>
        <taxon>Campylobacterota</taxon>
        <taxon>Epsilonproteobacteria</taxon>
        <taxon>Campylobacterales</taxon>
        <taxon>Campylobacteraceae</taxon>
        <taxon>Campylobacter</taxon>
    </lineage>
</organism>
<dbReference type="EMBL" id="JANURM010000001">
    <property type="protein sequence ID" value="MDL0088105.1"/>
    <property type="molecule type" value="Genomic_DNA"/>
</dbReference>
<proteinExistence type="predicted"/>
<name>A0ABT7HMX3_9BACT</name>
<evidence type="ECO:0000313" key="1">
    <source>
        <dbReference type="EMBL" id="MDL0087894.1"/>
    </source>
</evidence>
<evidence type="ECO:0000313" key="3">
    <source>
        <dbReference type="Proteomes" id="UP001173801"/>
    </source>
</evidence>
<gene>
    <name evidence="1" type="ORF">NYG85_00700</name>
    <name evidence="2" type="ORF">NYG85_01775</name>
</gene>
<comment type="caution">
    <text evidence="2">The sequence shown here is derived from an EMBL/GenBank/DDBJ whole genome shotgun (WGS) entry which is preliminary data.</text>
</comment>
<dbReference type="Proteomes" id="UP001173801">
    <property type="component" value="Unassembled WGS sequence"/>
</dbReference>
<reference evidence="2" key="1">
    <citation type="submission" date="2022-08" db="EMBL/GenBank/DDBJ databases">
        <authorList>
            <person name="Wang H."/>
        </authorList>
    </citation>
    <scope>NUCLEOTIDE SEQUENCE</scope>
    <source>
        <strain evidence="2">PS10</strain>
    </source>
</reference>
<dbReference type="EMBL" id="JANURM010000001">
    <property type="protein sequence ID" value="MDL0087894.1"/>
    <property type="molecule type" value="Genomic_DNA"/>
</dbReference>
<protein>
    <submittedName>
        <fullName evidence="2">Uncharacterized protein</fullName>
    </submittedName>
</protein>
<evidence type="ECO:0000313" key="2">
    <source>
        <dbReference type="EMBL" id="MDL0088105.1"/>
    </source>
</evidence>
<accession>A0ABT7HMX3</accession>
<dbReference type="RefSeq" id="WP_284936646.1">
    <property type="nucleotide sequence ID" value="NZ_JANURM010000001.1"/>
</dbReference>
<reference evidence="2" key="2">
    <citation type="journal article" date="2023" name="Microorganisms">
        <title>Isolation and Genomic Characteristics of Cat-Borne Campylobacter felis sp. nov. and Sheep-Borne Campylobacter ovis sp. nov.</title>
        <authorList>
            <person name="Wang H."/>
            <person name="Li Y."/>
            <person name="Gu Y."/>
            <person name="Zhou G."/>
            <person name="Chen X."/>
            <person name="Zhang X."/>
            <person name="Shao Z."/>
            <person name="Zhang J."/>
            <person name="Zhang M."/>
        </authorList>
    </citation>
    <scope>NUCLEOTIDE SEQUENCE</scope>
    <source>
        <strain evidence="2">PS10</strain>
    </source>
</reference>